<dbReference type="PANTHER" id="PTHR33914">
    <property type="entry name" value="18S PRE-RIBOSOMAL ASSEMBLY PROTEIN GAR2-LIKE PROTEIN"/>
    <property type="match status" value="1"/>
</dbReference>
<dbReference type="GO" id="GO:0009786">
    <property type="term" value="P:regulation of asymmetric cell division"/>
    <property type="evidence" value="ECO:0007669"/>
    <property type="project" value="InterPro"/>
</dbReference>
<evidence type="ECO:0000313" key="1">
    <source>
        <dbReference type="EMBL" id="KAE9595691.1"/>
    </source>
</evidence>
<dbReference type="PANTHER" id="PTHR33914:SF2">
    <property type="entry name" value="OS02G0582100 PROTEIN"/>
    <property type="match status" value="1"/>
</dbReference>
<dbReference type="OrthoDB" id="1911032at2759"/>
<proteinExistence type="predicted"/>
<protein>
    <submittedName>
        <fullName evidence="1">Uncharacterized protein</fullName>
    </submittedName>
</protein>
<dbReference type="Proteomes" id="UP000447434">
    <property type="component" value="Chromosome 17"/>
</dbReference>
<sequence length="430" mass="47576">MKLVHSNIVHEPESQSFELDDSDIFTPVYNSQIKKLKDHQNTVFVDLKRNEWELEGCMTTPKVEFSDRVIDFKSDYQAQVKEIVKDICVDEGVPTKDTFLFEMGVDEKAYNLFPCNEDKELEKDDIGINVLNLPAPEKSSQVLSNHDQSKDLMCNDEAVTQKLCDIVNKETLPGVMVLLEELEKQERMDSDGQNFSNHDQSKDLMCKVEAVTQKLCGNVNKATLPGVMLLSQEIGKQEPTDSDGHDEQVVDEPESLSQSLASENIVGEAVLTSPTLAPAIVESNSDTVLLEKVSFTYMLNPPVLGAACGKEECHQLGGCKCKETQDTSDPADGKSNDVAVLSLIHDSLGESSFSGVGHGSSRIHYSGPVPYSGSISLRSESSTTSTRSFAFPVVPSEWNSSPVRMAKPDKSNYRKHRSWRQGLGLLCCRF</sequence>
<gene>
    <name evidence="1" type="ORF">Lalb_Chr17g0341461</name>
</gene>
<dbReference type="InterPro" id="IPR040378">
    <property type="entry name" value="BASL"/>
</dbReference>
<name>A0A6A4P2P1_LUPAL</name>
<keyword evidence="2" id="KW-1185">Reference proteome</keyword>
<reference evidence="2" key="1">
    <citation type="journal article" date="2020" name="Nat. Commun.">
        <title>Genome sequence of the cluster root forming white lupin.</title>
        <authorList>
            <person name="Hufnagel B."/>
            <person name="Marques A."/>
            <person name="Soriano A."/>
            <person name="Marques L."/>
            <person name="Divol F."/>
            <person name="Doumas P."/>
            <person name="Sallet E."/>
            <person name="Mancinotti D."/>
            <person name="Carrere S."/>
            <person name="Marande W."/>
            <person name="Arribat S."/>
            <person name="Keller J."/>
            <person name="Huneau C."/>
            <person name="Blein T."/>
            <person name="Aime D."/>
            <person name="Laguerre M."/>
            <person name="Taylor J."/>
            <person name="Schubert V."/>
            <person name="Nelson M."/>
            <person name="Geu-Flores F."/>
            <person name="Crespi M."/>
            <person name="Gallardo-Guerrero K."/>
            <person name="Delaux P.-M."/>
            <person name="Salse J."/>
            <person name="Berges H."/>
            <person name="Guyot R."/>
            <person name="Gouzy J."/>
            <person name="Peret B."/>
        </authorList>
    </citation>
    <scope>NUCLEOTIDE SEQUENCE [LARGE SCALE GENOMIC DNA]</scope>
    <source>
        <strain evidence="2">cv. Amiga</strain>
    </source>
</reference>
<comment type="caution">
    <text evidence="1">The sequence shown here is derived from an EMBL/GenBank/DDBJ whole genome shotgun (WGS) entry which is preliminary data.</text>
</comment>
<evidence type="ECO:0000313" key="2">
    <source>
        <dbReference type="Proteomes" id="UP000447434"/>
    </source>
</evidence>
<dbReference type="EMBL" id="WOCE01000017">
    <property type="protein sequence ID" value="KAE9595691.1"/>
    <property type="molecule type" value="Genomic_DNA"/>
</dbReference>
<organism evidence="1 2">
    <name type="scientific">Lupinus albus</name>
    <name type="common">White lupine</name>
    <name type="synonym">Lupinus termis</name>
    <dbReference type="NCBI Taxonomy" id="3870"/>
    <lineage>
        <taxon>Eukaryota</taxon>
        <taxon>Viridiplantae</taxon>
        <taxon>Streptophyta</taxon>
        <taxon>Embryophyta</taxon>
        <taxon>Tracheophyta</taxon>
        <taxon>Spermatophyta</taxon>
        <taxon>Magnoliopsida</taxon>
        <taxon>eudicotyledons</taxon>
        <taxon>Gunneridae</taxon>
        <taxon>Pentapetalae</taxon>
        <taxon>rosids</taxon>
        <taxon>fabids</taxon>
        <taxon>Fabales</taxon>
        <taxon>Fabaceae</taxon>
        <taxon>Papilionoideae</taxon>
        <taxon>50 kb inversion clade</taxon>
        <taxon>genistoids sensu lato</taxon>
        <taxon>core genistoids</taxon>
        <taxon>Genisteae</taxon>
        <taxon>Lupinus</taxon>
    </lineage>
</organism>
<accession>A0A6A4P2P1</accession>
<dbReference type="AlphaFoldDB" id="A0A6A4P2P1"/>